<gene>
    <name evidence="2" type="ORF">AB0887_00050</name>
</gene>
<dbReference type="EMBL" id="JBEYRS010000001">
    <property type="protein sequence ID" value="MEW2360355.1"/>
    <property type="molecule type" value="Genomic_DNA"/>
</dbReference>
<evidence type="ECO:0000256" key="1">
    <source>
        <dbReference type="SAM" id="MobiDB-lite"/>
    </source>
</evidence>
<sequence length="211" mass="22033">MRRSGVRVPGVTGPRHRADGGRTDWRRFALAATGALVLAGAMIATTTAAAVPVSFAVAGSPFAVTAHKLEAKGVTQFASFRQETSGRRHAVAAVGLEEVALYGLCQSAVARTPLGTATLRIRSGDHRPVKASSMALDLSSIRGDMRFRAVEMGRDAATLRGGARGASGTYGQRADALTIRHMKIDAWALTAGLFTLGDATMDVRAGEQPCA</sequence>
<reference evidence="2 3" key="1">
    <citation type="submission" date="2024-06" db="EMBL/GenBank/DDBJ databases">
        <title>The Natural Products Discovery Center: Release of the First 8490 Sequenced Strains for Exploring Actinobacteria Biosynthetic Diversity.</title>
        <authorList>
            <person name="Kalkreuter E."/>
            <person name="Kautsar S.A."/>
            <person name="Yang D."/>
            <person name="Bader C.D."/>
            <person name="Teijaro C.N."/>
            <person name="Fluegel L."/>
            <person name="Davis C.M."/>
            <person name="Simpson J.R."/>
            <person name="Lauterbach L."/>
            <person name="Steele A.D."/>
            <person name="Gui C."/>
            <person name="Meng S."/>
            <person name="Li G."/>
            <person name="Viehrig K."/>
            <person name="Ye F."/>
            <person name="Su P."/>
            <person name="Kiefer A.F."/>
            <person name="Nichols A."/>
            <person name="Cepeda A.J."/>
            <person name="Yan W."/>
            <person name="Fan B."/>
            <person name="Jiang Y."/>
            <person name="Adhikari A."/>
            <person name="Zheng C.-J."/>
            <person name="Schuster L."/>
            <person name="Cowan T.M."/>
            <person name="Smanski M.J."/>
            <person name="Chevrette M.G."/>
            <person name="De Carvalho L.P.S."/>
            <person name="Shen B."/>
        </authorList>
    </citation>
    <scope>NUCLEOTIDE SEQUENCE [LARGE SCALE GENOMIC DNA]</scope>
    <source>
        <strain evidence="2 3">NPDC047833</strain>
    </source>
</reference>
<dbReference type="Proteomes" id="UP001553843">
    <property type="component" value="Unassembled WGS sequence"/>
</dbReference>
<protein>
    <submittedName>
        <fullName evidence="2">DUF6230 family protein</fullName>
    </submittedName>
</protein>
<feature type="region of interest" description="Disordered" evidence="1">
    <location>
        <begin position="1"/>
        <end position="20"/>
    </location>
</feature>
<proteinExistence type="predicted"/>
<keyword evidence="3" id="KW-1185">Reference proteome</keyword>
<evidence type="ECO:0000313" key="3">
    <source>
        <dbReference type="Proteomes" id="UP001553843"/>
    </source>
</evidence>
<accession>A0ABV3LM04</accession>
<organism evidence="2 3">
    <name type="scientific">Streptomyces huasconensis</name>
    <dbReference type="NCBI Taxonomy" id="1854574"/>
    <lineage>
        <taxon>Bacteria</taxon>
        <taxon>Bacillati</taxon>
        <taxon>Actinomycetota</taxon>
        <taxon>Actinomycetes</taxon>
        <taxon>Kitasatosporales</taxon>
        <taxon>Streptomycetaceae</taxon>
        <taxon>Streptomyces</taxon>
    </lineage>
</organism>
<comment type="caution">
    <text evidence="2">The sequence shown here is derived from an EMBL/GenBank/DDBJ whole genome shotgun (WGS) entry which is preliminary data.</text>
</comment>
<evidence type="ECO:0000313" key="2">
    <source>
        <dbReference type="EMBL" id="MEW2360355.1"/>
    </source>
</evidence>
<dbReference type="RefSeq" id="WP_127911347.1">
    <property type="nucleotide sequence ID" value="NZ_JBEYRR010000003.1"/>
</dbReference>
<dbReference type="Pfam" id="PF19741">
    <property type="entry name" value="DUF6230"/>
    <property type="match status" value="1"/>
</dbReference>
<dbReference type="InterPro" id="IPR046198">
    <property type="entry name" value="DUF6230"/>
</dbReference>
<name>A0ABV3LM04_9ACTN</name>